<dbReference type="GO" id="GO:0006355">
    <property type="term" value="P:regulation of DNA-templated transcription"/>
    <property type="evidence" value="ECO:0007669"/>
    <property type="project" value="InterPro"/>
</dbReference>
<dbReference type="PANTHER" id="PTHR31571:SF2">
    <property type="entry name" value="HISTONE ACETYLTRANSFERASE RTT109"/>
    <property type="match status" value="1"/>
</dbReference>
<comment type="subcellular location">
    <subcellularLocation>
        <location evidence="1">Nucleus</location>
    </subcellularLocation>
</comment>
<evidence type="ECO:0000256" key="8">
    <source>
        <dbReference type="ARBA" id="ARBA00023242"/>
    </source>
</evidence>
<dbReference type="AlphaFoldDB" id="A0A1X7R5F3"/>
<evidence type="ECO:0000313" key="11">
    <source>
        <dbReference type="Proteomes" id="UP000196158"/>
    </source>
</evidence>
<dbReference type="Proteomes" id="UP000196158">
    <property type="component" value="Unassembled WGS sequence"/>
</dbReference>
<dbReference type="SMART" id="SM01250">
    <property type="entry name" value="KAT11"/>
    <property type="match status" value="1"/>
</dbReference>
<keyword evidence="11" id="KW-1185">Reference proteome</keyword>
<evidence type="ECO:0000313" key="10">
    <source>
        <dbReference type="EMBL" id="SMN20811.1"/>
    </source>
</evidence>
<evidence type="ECO:0000256" key="4">
    <source>
        <dbReference type="ARBA" id="ARBA00022763"/>
    </source>
</evidence>
<dbReference type="GO" id="GO:0006974">
    <property type="term" value="P:DNA damage response"/>
    <property type="evidence" value="ECO:0007669"/>
    <property type="project" value="UniProtKB-KW"/>
</dbReference>
<dbReference type="EMBL" id="FXLY01000006">
    <property type="protein sequence ID" value="SMN20811.1"/>
    <property type="molecule type" value="Genomic_DNA"/>
</dbReference>
<keyword evidence="8" id="KW-0539">Nucleus</keyword>
<dbReference type="InterPro" id="IPR051236">
    <property type="entry name" value="HAT_RTT109-like"/>
</dbReference>
<dbReference type="GO" id="GO:0032931">
    <property type="term" value="F:histone H3K56 acetyltransferase activity"/>
    <property type="evidence" value="ECO:0007669"/>
    <property type="project" value="TreeGrafter"/>
</dbReference>
<evidence type="ECO:0000256" key="9">
    <source>
        <dbReference type="ARBA" id="ARBA00048940"/>
    </source>
</evidence>
<reference evidence="10 11" key="1">
    <citation type="submission" date="2017-04" db="EMBL/GenBank/DDBJ databases">
        <authorList>
            <person name="Afonso C.L."/>
            <person name="Miller P.J."/>
            <person name="Scott M.A."/>
            <person name="Spackman E."/>
            <person name="Goraichik I."/>
            <person name="Dimitrov K.M."/>
            <person name="Suarez D.L."/>
            <person name="Swayne D.E."/>
        </authorList>
    </citation>
    <scope>NUCLEOTIDE SEQUENCE [LARGE SCALE GENOMIC DNA]</scope>
</reference>
<keyword evidence="4" id="KW-0227">DNA damage</keyword>
<evidence type="ECO:0000256" key="2">
    <source>
        <dbReference type="ARBA" id="ARBA00013184"/>
    </source>
</evidence>
<evidence type="ECO:0000256" key="7">
    <source>
        <dbReference type="ARBA" id="ARBA00023163"/>
    </source>
</evidence>
<dbReference type="PROSITE" id="PS51728">
    <property type="entry name" value="RTT109_HAT"/>
    <property type="match status" value="1"/>
</dbReference>
<organism evidence="10 11">
    <name type="scientific">Maudiozyma saulgeensis</name>
    <dbReference type="NCBI Taxonomy" id="1789683"/>
    <lineage>
        <taxon>Eukaryota</taxon>
        <taxon>Fungi</taxon>
        <taxon>Dikarya</taxon>
        <taxon>Ascomycota</taxon>
        <taxon>Saccharomycotina</taxon>
        <taxon>Saccharomycetes</taxon>
        <taxon>Saccharomycetales</taxon>
        <taxon>Saccharomycetaceae</taxon>
        <taxon>Maudiozyma</taxon>
    </lineage>
</organism>
<proteinExistence type="predicted"/>
<evidence type="ECO:0000256" key="3">
    <source>
        <dbReference type="ARBA" id="ARBA00022679"/>
    </source>
</evidence>
<dbReference type="InterPro" id="IPR016849">
    <property type="entry name" value="Rtt109"/>
</dbReference>
<accession>A0A1X7R5F3</accession>
<name>A0A1X7R5F3_9SACH</name>
<keyword evidence="3 10" id="KW-0808">Transferase</keyword>
<dbReference type="GO" id="GO:0005634">
    <property type="term" value="C:nucleus"/>
    <property type="evidence" value="ECO:0007669"/>
    <property type="project" value="UniProtKB-SubCell"/>
</dbReference>
<comment type="catalytic activity">
    <reaction evidence="9">
        <text>L-lysyl-[histone] + acetyl-CoA = N(6)-acetyl-L-lysyl-[histone] + CoA + H(+)</text>
        <dbReference type="Rhea" id="RHEA:21992"/>
        <dbReference type="Rhea" id="RHEA-COMP:9845"/>
        <dbReference type="Rhea" id="RHEA-COMP:11338"/>
        <dbReference type="ChEBI" id="CHEBI:15378"/>
        <dbReference type="ChEBI" id="CHEBI:29969"/>
        <dbReference type="ChEBI" id="CHEBI:57287"/>
        <dbReference type="ChEBI" id="CHEBI:57288"/>
        <dbReference type="ChEBI" id="CHEBI:61930"/>
        <dbReference type="EC" id="2.3.1.48"/>
    </reaction>
    <physiologicalReaction direction="left-to-right" evidence="9">
        <dbReference type="Rhea" id="RHEA:21993"/>
    </physiologicalReaction>
</comment>
<keyword evidence="5" id="KW-0007">Acetylation</keyword>
<evidence type="ECO:0000256" key="6">
    <source>
        <dbReference type="ARBA" id="ARBA00023015"/>
    </source>
</evidence>
<dbReference type="PANTHER" id="PTHR31571">
    <property type="entry name" value="ALTERED INHERITANCE OF MITOCHONDRIA PROTEIN 6"/>
    <property type="match status" value="1"/>
</dbReference>
<evidence type="ECO:0000256" key="1">
    <source>
        <dbReference type="ARBA" id="ARBA00004123"/>
    </source>
</evidence>
<dbReference type="STRING" id="1789683.A0A1X7R5F3"/>
<keyword evidence="7" id="KW-0804">Transcription</keyword>
<keyword evidence="6" id="KW-0805">Transcription regulation</keyword>
<dbReference type="InterPro" id="IPR013178">
    <property type="entry name" value="Histone_AcTrfase_Rtt109/CBP"/>
</dbReference>
<evidence type="ECO:0000256" key="5">
    <source>
        <dbReference type="ARBA" id="ARBA00022990"/>
    </source>
</evidence>
<sequence length="447" mass="51636">MVGNLEKILQGYLPQDHKFEILHLQNTPTQVRPIVTLPKKNCHTKSQDVTIKTPHFFALANNSKFIYGIEIHVYIILKNNNNNNNDTVNEKNPSYDDAERLIFISKADTNGYSDIKFSAKQITKGIIHYLFSIDPNHYLKQVVPLERKYEQSFSKIFITKETSLENALQILSNRSHQKEKSQAVRKKMLQSHQHYLSFKLANKIRTKLCLFTRPADQYLFAESSKNPNKHTLSGMGLLKWWLSIIDDLLCEDFTKDSEGKLRIPGEESIIVKRCFKPNNFSNWTVGDIFGGKPNSLAIFSVPLFSDDPKSRFLHELVEEARVMKTNLETFWMELQERQEFKLSETVSVIGISGYTAISTAVIPTEFDTIITDSKKQYRYIKNYITGEEYNAEEGALESYVNIVDYLRYKYNRSLTSIVGTMPKNLKVKEPVNTPQITTLQPRKKIKI</sequence>
<dbReference type="OrthoDB" id="3361892at2759"/>
<dbReference type="EC" id="2.3.1.48" evidence="2"/>
<dbReference type="Pfam" id="PF08214">
    <property type="entry name" value="HAT_KAT11"/>
    <property type="match status" value="1"/>
</dbReference>
<protein>
    <recommendedName>
        <fullName evidence="2">histone acetyltransferase</fullName>
        <ecNumber evidence="2">2.3.1.48</ecNumber>
    </recommendedName>
</protein>
<gene>
    <name evidence="10" type="ORF">KASA_0M02200G</name>
</gene>